<comment type="caution">
    <text evidence="2">The sequence shown here is derived from an EMBL/GenBank/DDBJ whole genome shotgun (WGS) entry which is preliminary data.</text>
</comment>
<dbReference type="SUPFAM" id="SSF53271">
    <property type="entry name" value="PRTase-like"/>
    <property type="match status" value="1"/>
</dbReference>
<dbReference type="AlphaFoldDB" id="A0A401JB49"/>
<feature type="domain" description="Phosphoribosyltransferase" evidence="1">
    <location>
        <begin position="10"/>
        <end position="142"/>
    </location>
</feature>
<dbReference type="Pfam" id="PF00156">
    <property type="entry name" value="Pribosyltran"/>
    <property type="match status" value="1"/>
</dbReference>
<evidence type="ECO:0000313" key="2">
    <source>
        <dbReference type="EMBL" id="GBL44839.1"/>
    </source>
</evidence>
<dbReference type="GO" id="GO:0016757">
    <property type="term" value="F:glycosyltransferase activity"/>
    <property type="evidence" value="ECO:0007669"/>
    <property type="project" value="UniProtKB-KW"/>
</dbReference>
<evidence type="ECO:0000313" key="3">
    <source>
        <dbReference type="Proteomes" id="UP000286806"/>
    </source>
</evidence>
<accession>A0A401JB49</accession>
<reference evidence="2 3" key="1">
    <citation type="journal article" date="2019" name="Front. Microbiol.">
        <title>Genomes of Neutrophilic Sulfur-Oxidizing Chemolithoautotrophs Representing 9 Proteobacterial Species From 8 Genera.</title>
        <authorList>
            <person name="Watanabe T."/>
            <person name="Kojima H."/>
            <person name="Umezawa K."/>
            <person name="Hori C."/>
            <person name="Takasuka T.E."/>
            <person name="Kato Y."/>
            <person name="Fukui M."/>
        </authorList>
    </citation>
    <scope>NUCLEOTIDE SEQUENCE [LARGE SCALE GENOMIC DNA]</scope>
    <source>
        <strain evidence="2 3">TTN</strain>
    </source>
</reference>
<protein>
    <submittedName>
        <fullName evidence="2">Uracil phosphoribosyltransferase</fullName>
    </submittedName>
</protein>
<dbReference type="PANTHER" id="PTHR11608">
    <property type="entry name" value="BIFUNCTIONAL PROTEIN PYRR"/>
    <property type="match status" value="1"/>
</dbReference>
<dbReference type="CDD" id="cd06223">
    <property type="entry name" value="PRTases_typeI"/>
    <property type="match status" value="1"/>
</dbReference>
<proteinExistence type="predicted"/>
<dbReference type="NCBIfam" id="NF003545">
    <property type="entry name" value="PRK05205.1-1"/>
    <property type="match status" value="1"/>
</dbReference>
<dbReference type="EMBL" id="BGOW01000003">
    <property type="protein sequence ID" value="GBL44839.1"/>
    <property type="molecule type" value="Genomic_DNA"/>
</dbReference>
<dbReference type="InterPro" id="IPR029057">
    <property type="entry name" value="PRTase-like"/>
</dbReference>
<sequence>MPIITLPDAETLVAQLAAAIKPTLTPNTVLVGMYTGGVWAAQQMHALLDPDMPHGDLDISFYRDDFDRIGLHAQVKPTRLPFEVEGRDILLVDDVLYTGRSVRAAMNALFDYGRPARIRLAVLVDRVGDRELPIMADFVGATASVPAHQHIHLVRDDAGRLKLKLVDLK</sequence>
<dbReference type="PANTHER" id="PTHR11608:SF0">
    <property type="entry name" value="BIFUNCTIONAL PROTEIN PYRR"/>
    <property type="match status" value="1"/>
</dbReference>
<keyword evidence="2" id="KW-0328">Glycosyltransferase</keyword>
<evidence type="ECO:0000259" key="1">
    <source>
        <dbReference type="Pfam" id="PF00156"/>
    </source>
</evidence>
<dbReference type="InterPro" id="IPR050137">
    <property type="entry name" value="PyrR_bifunctional"/>
</dbReference>
<name>A0A401JB49_9PROT</name>
<dbReference type="InterPro" id="IPR000836">
    <property type="entry name" value="PRTase_dom"/>
</dbReference>
<keyword evidence="2" id="KW-0808">Transferase</keyword>
<keyword evidence="3" id="KW-1185">Reference proteome</keyword>
<dbReference type="Gene3D" id="3.40.50.2020">
    <property type="match status" value="1"/>
</dbReference>
<organism evidence="2 3">
    <name type="scientific">Sulfuriferula multivorans</name>
    <dbReference type="NCBI Taxonomy" id="1559896"/>
    <lineage>
        <taxon>Bacteria</taxon>
        <taxon>Pseudomonadati</taxon>
        <taxon>Pseudomonadota</taxon>
        <taxon>Betaproteobacteria</taxon>
        <taxon>Nitrosomonadales</taxon>
        <taxon>Sulfuricellaceae</taxon>
        <taxon>Sulfuriferula</taxon>
    </lineage>
</organism>
<gene>
    <name evidence="2" type="ORF">SFMTTN_0640</name>
</gene>
<dbReference type="Proteomes" id="UP000286806">
    <property type="component" value="Unassembled WGS sequence"/>
</dbReference>